<proteinExistence type="predicted"/>
<name>A0ABV1A935_9TELE</name>
<reference evidence="1 2" key="1">
    <citation type="submission" date="2021-06" db="EMBL/GenBank/DDBJ databases">
        <authorList>
            <person name="Palmer J.M."/>
        </authorList>
    </citation>
    <scope>NUCLEOTIDE SEQUENCE [LARGE SCALE GENOMIC DNA]</scope>
    <source>
        <strain evidence="1 2">AS_MEX2019</strain>
        <tissue evidence="1">Muscle</tissue>
    </source>
</reference>
<sequence length="74" mass="8223">MGGDTVKCIEAVEDWTEHTTLQCPSVECESRGKSFTELSESEYVTQRVRKPHDVEKEIHSCSCSPAVCGESTML</sequence>
<comment type="caution">
    <text evidence="1">The sequence shown here is derived from an EMBL/GenBank/DDBJ whole genome shotgun (WGS) entry which is preliminary data.</text>
</comment>
<organism evidence="1 2">
    <name type="scientific">Ameca splendens</name>
    <dbReference type="NCBI Taxonomy" id="208324"/>
    <lineage>
        <taxon>Eukaryota</taxon>
        <taxon>Metazoa</taxon>
        <taxon>Chordata</taxon>
        <taxon>Craniata</taxon>
        <taxon>Vertebrata</taxon>
        <taxon>Euteleostomi</taxon>
        <taxon>Actinopterygii</taxon>
        <taxon>Neopterygii</taxon>
        <taxon>Teleostei</taxon>
        <taxon>Neoteleostei</taxon>
        <taxon>Acanthomorphata</taxon>
        <taxon>Ovalentaria</taxon>
        <taxon>Atherinomorphae</taxon>
        <taxon>Cyprinodontiformes</taxon>
        <taxon>Goodeidae</taxon>
        <taxon>Ameca</taxon>
    </lineage>
</organism>
<protein>
    <submittedName>
        <fullName evidence="1">Uncharacterized protein</fullName>
    </submittedName>
</protein>
<dbReference type="Proteomes" id="UP001469553">
    <property type="component" value="Unassembled WGS sequence"/>
</dbReference>
<evidence type="ECO:0000313" key="1">
    <source>
        <dbReference type="EMBL" id="MEQ2315053.1"/>
    </source>
</evidence>
<gene>
    <name evidence="1" type="ORF">AMECASPLE_018269</name>
</gene>
<dbReference type="EMBL" id="JAHRIP010086052">
    <property type="protein sequence ID" value="MEQ2315053.1"/>
    <property type="molecule type" value="Genomic_DNA"/>
</dbReference>
<accession>A0ABV1A935</accession>
<keyword evidence="2" id="KW-1185">Reference proteome</keyword>
<evidence type="ECO:0000313" key="2">
    <source>
        <dbReference type="Proteomes" id="UP001469553"/>
    </source>
</evidence>